<reference evidence="4 5" key="2">
    <citation type="submission" date="2019-12" db="EMBL/GenBank/DDBJ databases">
        <title>Draft genome sequence of Pseudomonas otitidis recovered from a chicken carcass.</title>
        <authorList>
            <person name="Vieira T.R."/>
            <person name="Oliviera E.F.C."/>
            <person name="Silva N.M.V."/>
            <person name="Sambrano G.E."/>
            <person name="Cibulski S.P."/>
            <person name="Cardoso M.R.I."/>
        </authorList>
    </citation>
    <scope>NUCLEOTIDE SEQUENCE [LARGE SCALE GENOMIC DNA]</scope>
    <source>
        <strain evidence="4 5">25_K</strain>
    </source>
</reference>
<feature type="signal peptide" evidence="1">
    <location>
        <begin position="1"/>
        <end position="26"/>
    </location>
</feature>
<dbReference type="AlphaFoldDB" id="A0A1I0UBY8"/>
<accession>A0A1I0UBY8</accession>
<dbReference type="STRING" id="319939.SAMN05216263_109246"/>
<gene>
    <name evidence="4" type="ORF">GO594_28380</name>
    <name evidence="3" type="ORF">PtoMrB4_51490</name>
    <name evidence="2" type="ORF">WP8S17C03_52010</name>
</gene>
<evidence type="ECO:0008006" key="8">
    <source>
        <dbReference type="Google" id="ProtNLM"/>
    </source>
</evidence>
<dbReference type="EMBL" id="WTFN01000130">
    <property type="protein sequence ID" value="MWK59919.1"/>
    <property type="molecule type" value="Genomic_DNA"/>
</dbReference>
<reference evidence="2 7" key="1">
    <citation type="submission" date="2019-12" db="EMBL/GenBank/DDBJ databases">
        <title>complete genome sequences of Pseudomonas otitidis str. WP8-S17-CRE-03 isolated from wastewater treatment plant effluent.</title>
        <authorList>
            <person name="Sekizuka T."/>
            <person name="Itokawa K."/>
            <person name="Yatsu K."/>
            <person name="Inamine Y."/>
            <person name="Kuroda M."/>
        </authorList>
    </citation>
    <scope>NUCLEOTIDE SEQUENCE [LARGE SCALE GENOMIC DNA]</scope>
    <source>
        <strain evidence="2 7">WP8-S17-CRE-03</strain>
    </source>
</reference>
<proteinExistence type="predicted"/>
<dbReference type="EMBL" id="AP022213">
    <property type="protein sequence ID" value="BBT19152.1"/>
    <property type="molecule type" value="Genomic_DNA"/>
</dbReference>
<evidence type="ECO:0000313" key="3">
    <source>
        <dbReference type="EMBL" id="BCA31172.1"/>
    </source>
</evidence>
<evidence type="ECO:0000313" key="6">
    <source>
        <dbReference type="Proteomes" id="UP000501237"/>
    </source>
</evidence>
<name>A0A1I0UBY8_9GAMM</name>
<dbReference type="Proteomes" id="UP000515591">
    <property type="component" value="Chromosome"/>
</dbReference>
<dbReference type="KEGG" id="poj:PtoMrB4_51490"/>
<dbReference type="EMBL" id="AP022642">
    <property type="protein sequence ID" value="BCA31172.1"/>
    <property type="molecule type" value="Genomic_DNA"/>
</dbReference>
<keyword evidence="1" id="KW-0732">Signal</keyword>
<dbReference type="Proteomes" id="UP000501237">
    <property type="component" value="Chromosome"/>
</dbReference>
<dbReference type="GeneID" id="57400380"/>
<feature type="chain" id="PRO_5043145475" description="DUF302 domain-containing protein" evidence="1">
    <location>
        <begin position="27"/>
        <end position="176"/>
    </location>
</feature>
<sequence length="176" mass="18957">MLMGLTRQLGGALLLCGLLFSVGARAAETQPALSSEEQARYLSELKRLYMTSDERKALFAHANSLLSTYALSAGYQVGQADRRDLRYQLSLARPGELMLREETRAANGTGVAVHNRLLPVFGVDPSISYECPRGGISCTFNAPGSNAPLLTIVRDVKGAGELAKALSFLIRNVQKG</sequence>
<evidence type="ECO:0000313" key="7">
    <source>
        <dbReference type="Proteomes" id="UP000515591"/>
    </source>
</evidence>
<dbReference type="RefSeq" id="WP_107328978.1">
    <property type="nucleotide sequence ID" value="NZ_AP022213.1"/>
</dbReference>
<evidence type="ECO:0000313" key="4">
    <source>
        <dbReference type="EMBL" id="MWK59919.1"/>
    </source>
</evidence>
<protein>
    <recommendedName>
        <fullName evidence="8">DUF302 domain-containing protein</fullName>
    </recommendedName>
</protein>
<evidence type="ECO:0000313" key="2">
    <source>
        <dbReference type="EMBL" id="BBT19152.1"/>
    </source>
</evidence>
<reference evidence="3 6" key="3">
    <citation type="journal article" date="2020" name="Microbiol. Resour. Announc.">
        <title>Complete genome sequence of Pseudomonas otitidis strain MrB4, isolated from Lake Biwa in Japan.</title>
        <authorList>
            <person name="Miyazaki K."/>
            <person name="Hase E."/>
            <person name="Maruya T."/>
        </authorList>
    </citation>
    <scope>NUCLEOTIDE SEQUENCE [LARGE SCALE GENOMIC DNA]</scope>
    <source>
        <strain evidence="3 6">MrB4</strain>
    </source>
</reference>
<evidence type="ECO:0000313" key="5">
    <source>
        <dbReference type="Proteomes" id="UP000461288"/>
    </source>
</evidence>
<organism evidence="4 5">
    <name type="scientific">Metapseudomonas otitidis</name>
    <dbReference type="NCBI Taxonomy" id="319939"/>
    <lineage>
        <taxon>Bacteria</taxon>
        <taxon>Pseudomonadati</taxon>
        <taxon>Pseudomonadota</taxon>
        <taxon>Gammaproteobacteria</taxon>
        <taxon>Pseudomonadales</taxon>
        <taxon>Pseudomonadaceae</taxon>
        <taxon>Metapseudomonas</taxon>
    </lineage>
</organism>
<dbReference type="Proteomes" id="UP000461288">
    <property type="component" value="Unassembled WGS sequence"/>
</dbReference>
<evidence type="ECO:0000256" key="1">
    <source>
        <dbReference type="SAM" id="SignalP"/>
    </source>
</evidence>